<dbReference type="GO" id="GO:0016020">
    <property type="term" value="C:membrane"/>
    <property type="evidence" value="ECO:0007669"/>
    <property type="project" value="UniProtKB-SubCell"/>
</dbReference>
<evidence type="ECO:0000256" key="5">
    <source>
        <dbReference type="SAM" id="Phobius"/>
    </source>
</evidence>
<feature type="transmembrane region" description="Helical" evidence="5">
    <location>
        <begin position="369"/>
        <end position="386"/>
    </location>
</feature>
<feature type="transmembrane region" description="Helical" evidence="5">
    <location>
        <begin position="338"/>
        <end position="357"/>
    </location>
</feature>
<evidence type="ECO:0000256" key="1">
    <source>
        <dbReference type="ARBA" id="ARBA00004141"/>
    </source>
</evidence>
<feature type="transmembrane region" description="Helical" evidence="5">
    <location>
        <begin position="155"/>
        <end position="176"/>
    </location>
</feature>
<feature type="transmembrane region" description="Helical" evidence="5">
    <location>
        <begin position="183"/>
        <end position="200"/>
    </location>
</feature>
<feature type="transmembrane region" description="Helical" evidence="5">
    <location>
        <begin position="123"/>
        <end position="143"/>
    </location>
</feature>
<feature type="transmembrane region" description="Helical" evidence="5">
    <location>
        <begin position="206"/>
        <end position="222"/>
    </location>
</feature>
<name>A0AB38H9E5_9PAST</name>
<protein>
    <submittedName>
        <fullName evidence="7">Lipooligosaccharide biosynthesis protein</fullName>
    </submittedName>
</protein>
<dbReference type="EMBL" id="UGHJ01000001">
    <property type="protein sequence ID" value="STO69000.1"/>
    <property type="molecule type" value="Genomic_DNA"/>
</dbReference>
<feature type="transmembrane region" description="Helical" evidence="5">
    <location>
        <begin position="12"/>
        <end position="31"/>
    </location>
</feature>
<evidence type="ECO:0000313" key="8">
    <source>
        <dbReference type="Proteomes" id="UP000254496"/>
    </source>
</evidence>
<dbReference type="AlphaFoldDB" id="A0AB38H9E5"/>
<comment type="subcellular location">
    <subcellularLocation>
        <location evidence="1">Membrane</location>
        <topology evidence="1">Multi-pass membrane protein</topology>
    </subcellularLocation>
</comment>
<feature type="domain" description="O-antigen ligase-related" evidence="6">
    <location>
        <begin position="191"/>
        <end position="345"/>
    </location>
</feature>
<feature type="transmembrane region" description="Helical" evidence="5">
    <location>
        <begin position="99"/>
        <end position="116"/>
    </location>
</feature>
<keyword evidence="3 5" id="KW-1133">Transmembrane helix</keyword>
<evidence type="ECO:0000313" key="7">
    <source>
        <dbReference type="EMBL" id="STO69000.1"/>
    </source>
</evidence>
<evidence type="ECO:0000259" key="6">
    <source>
        <dbReference type="Pfam" id="PF04932"/>
    </source>
</evidence>
<sequence>MQLIQQNKIYTYFNHIINVLVASFFLSVLTFKKGYSYAPIILGSFSFIYLLIYLFKKKGKFNLDSNDKPFIMAFLGYFMTFVLSAVIHDGGLKEIDNPSRILLFLTLIFLFQHFSLNIKLILHILPISSAFLGILAVYQKFYLNLSLPFPGHMHIQAGDIAVTIAAFSFAISIHFLSKKNYKLTALYLVCSFLGILASILTTARGGWVGLPFVLASIILFYRQSFNKKLLFLFLVILASAITIIGINSKTGVIKRYEDAKSDIVRYIDKKEKNSSLGARFDMWENAWLGIKEKPIFGWGNKGYRELKQSQQIAGTLAITTLKFNDAHNQYLDTAVKRGIIGLIGLLMVILIPFKYFLQNVKNEDEEIKCVAVLGCTLVISHLFFFLSQTFFGHTSGTTFYFFLSTLFYLMLKQLKVKSA</sequence>
<dbReference type="PANTHER" id="PTHR37422">
    <property type="entry name" value="TEICHURONIC ACID BIOSYNTHESIS PROTEIN TUAE"/>
    <property type="match status" value="1"/>
</dbReference>
<reference evidence="7 8" key="1">
    <citation type="submission" date="2018-06" db="EMBL/GenBank/DDBJ databases">
        <authorList>
            <consortium name="Pathogen Informatics"/>
            <person name="Doyle S."/>
        </authorList>
    </citation>
    <scope>NUCLEOTIDE SEQUENCE [LARGE SCALE GENOMIC DNA]</scope>
    <source>
        <strain evidence="7 8">NCTC8540</strain>
    </source>
</reference>
<dbReference type="InterPro" id="IPR051533">
    <property type="entry name" value="WaaL-like"/>
</dbReference>
<feature type="transmembrane region" description="Helical" evidence="5">
    <location>
        <begin position="229"/>
        <end position="246"/>
    </location>
</feature>
<dbReference type="RefSeq" id="WP_115073166.1">
    <property type="nucleotide sequence ID" value="NZ_UGHE01000002.1"/>
</dbReference>
<feature type="transmembrane region" description="Helical" evidence="5">
    <location>
        <begin position="37"/>
        <end position="55"/>
    </location>
</feature>
<gene>
    <name evidence="7" type="primary">rfaL</name>
    <name evidence="7" type="ORF">NCTC8540_01521</name>
</gene>
<accession>A0AB38H9E5</accession>
<organism evidence="7 8">
    <name type="scientific">Canicola haemoglobinophilus</name>
    <dbReference type="NCBI Taxonomy" id="733"/>
    <lineage>
        <taxon>Bacteria</taxon>
        <taxon>Pseudomonadati</taxon>
        <taxon>Pseudomonadota</taxon>
        <taxon>Gammaproteobacteria</taxon>
        <taxon>Pasteurellales</taxon>
        <taxon>Pasteurellaceae</taxon>
        <taxon>Canicola</taxon>
    </lineage>
</organism>
<proteinExistence type="predicted"/>
<evidence type="ECO:0000256" key="2">
    <source>
        <dbReference type="ARBA" id="ARBA00022692"/>
    </source>
</evidence>
<dbReference type="Pfam" id="PF04932">
    <property type="entry name" value="Wzy_C"/>
    <property type="match status" value="1"/>
</dbReference>
<keyword evidence="4 5" id="KW-0472">Membrane</keyword>
<feature type="transmembrane region" description="Helical" evidence="5">
    <location>
        <begin position="67"/>
        <end position="87"/>
    </location>
</feature>
<dbReference type="PANTHER" id="PTHR37422:SF17">
    <property type="entry name" value="O-ANTIGEN LIGASE"/>
    <property type="match status" value="1"/>
</dbReference>
<feature type="transmembrane region" description="Helical" evidence="5">
    <location>
        <begin position="392"/>
        <end position="411"/>
    </location>
</feature>
<dbReference type="InterPro" id="IPR007016">
    <property type="entry name" value="O-antigen_ligase-rel_domated"/>
</dbReference>
<comment type="caution">
    <text evidence="7">The sequence shown here is derived from an EMBL/GenBank/DDBJ whole genome shotgun (WGS) entry which is preliminary data.</text>
</comment>
<evidence type="ECO:0000256" key="4">
    <source>
        <dbReference type="ARBA" id="ARBA00023136"/>
    </source>
</evidence>
<keyword evidence="2 5" id="KW-0812">Transmembrane</keyword>
<evidence type="ECO:0000256" key="3">
    <source>
        <dbReference type="ARBA" id="ARBA00022989"/>
    </source>
</evidence>
<dbReference type="Proteomes" id="UP000254496">
    <property type="component" value="Unassembled WGS sequence"/>
</dbReference>